<keyword evidence="3" id="KW-0731">Sigma factor</keyword>
<comment type="similarity">
    <text evidence="1">Belongs to the sigma-70 factor family. ECF subfamily.</text>
</comment>
<evidence type="ECO:0000313" key="9">
    <source>
        <dbReference type="Proteomes" id="UP001193734"/>
    </source>
</evidence>
<evidence type="ECO:0000256" key="5">
    <source>
        <dbReference type="ARBA" id="ARBA00023163"/>
    </source>
</evidence>
<comment type="caution">
    <text evidence="8">The sequence shown here is derived from an EMBL/GenBank/DDBJ whole genome shotgun (WGS) entry which is preliminary data.</text>
</comment>
<dbReference type="Pfam" id="PF08281">
    <property type="entry name" value="Sigma70_r4_2"/>
    <property type="match status" value="1"/>
</dbReference>
<organism evidence="8 9">
    <name type="scientific">Xylanibacter rodentium</name>
    <dbReference type="NCBI Taxonomy" id="2736289"/>
    <lineage>
        <taxon>Bacteria</taxon>
        <taxon>Pseudomonadati</taxon>
        <taxon>Bacteroidota</taxon>
        <taxon>Bacteroidia</taxon>
        <taxon>Bacteroidales</taxon>
        <taxon>Prevotellaceae</taxon>
        <taxon>Xylanibacter</taxon>
    </lineage>
</organism>
<evidence type="ECO:0000256" key="2">
    <source>
        <dbReference type="ARBA" id="ARBA00023015"/>
    </source>
</evidence>
<dbReference type="EMBL" id="JABKKE010000025">
    <property type="protein sequence ID" value="NPE15063.1"/>
    <property type="molecule type" value="Genomic_DNA"/>
</dbReference>
<dbReference type="PANTHER" id="PTHR43133:SF8">
    <property type="entry name" value="RNA POLYMERASE SIGMA FACTOR HI_1459-RELATED"/>
    <property type="match status" value="1"/>
</dbReference>
<keyword evidence="9" id="KW-1185">Reference proteome</keyword>
<proteinExistence type="inferred from homology"/>
<feature type="domain" description="RNA polymerase sigma-70 region 2" evidence="6">
    <location>
        <begin position="14"/>
        <end position="71"/>
    </location>
</feature>
<dbReference type="GeneID" id="82158522"/>
<dbReference type="Pfam" id="PF04542">
    <property type="entry name" value="Sigma70_r2"/>
    <property type="match status" value="1"/>
</dbReference>
<dbReference type="SUPFAM" id="SSF88659">
    <property type="entry name" value="Sigma3 and sigma4 domains of RNA polymerase sigma factors"/>
    <property type="match status" value="1"/>
</dbReference>
<gene>
    <name evidence="8" type="ORF">HPS55_12170</name>
</gene>
<protein>
    <submittedName>
        <fullName evidence="8">Sigma-70 family RNA polymerase sigma factor</fullName>
    </submittedName>
</protein>
<keyword evidence="4" id="KW-0238">DNA-binding</keyword>
<dbReference type="Gene3D" id="1.10.1740.10">
    <property type="match status" value="1"/>
</dbReference>
<dbReference type="SUPFAM" id="SSF88946">
    <property type="entry name" value="Sigma2 domain of RNA polymerase sigma factors"/>
    <property type="match status" value="1"/>
</dbReference>
<dbReference type="InterPro" id="IPR007627">
    <property type="entry name" value="RNA_pol_sigma70_r2"/>
</dbReference>
<dbReference type="NCBIfam" id="TIGR02937">
    <property type="entry name" value="sigma70-ECF"/>
    <property type="match status" value="1"/>
</dbReference>
<evidence type="ECO:0000256" key="1">
    <source>
        <dbReference type="ARBA" id="ARBA00010641"/>
    </source>
</evidence>
<dbReference type="Gene3D" id="1.10.10.10">
    <property type="entry name" value="Winged helix-like DNA-binding domain superfamily/Winged helix DNA-binding domain"/>
    <property type="match status" value="1"/>
</dbReference>
<keyword evidence="5" id="KW-0804">Transcription</keyword>
<sequence>MTDSEYMEEAAVLRPRLVGTAWQYVGDEAEDVVQDAMMKLWDMRCNLHCPMEPMARVVVRNICVDRLRRRNAVTVVPLAGDEGLAAVADRCFSATAVCSAAAAVDDSCERVDRIMAIVDRLPDRQRTVLCMRHLDGMEMGDIAEQTGSSEEAVRKALSRARQAVRDRYRQMRNKR</sequence>
<dbReference type="InterPro" id="IPR039425">
    <property type="entry name" value="RNA_pol_sigma-70-like"/>
</dbReference>
<reference evidence="8 9" key="1">
    <citation type="submission" date="2020-05" db="EMBL/GenBank/DDBJ databases">
        <title>Distinct polysaccharide utilization as determinants for interspecies competition between intestinal Prevotella spp.</title>
        <authorList>
            <person name="Galvez E.J.C."/>
            <person name="Iljazovic A."/>
            <person name="Strowig T."/>
        </authorList>
    </citation>
    <scope>NUCLEOTIDE SEQUENCE [LARGE SCALE GENOMIC DNA]</scope>
    <source>
        <strain evidence="8 9">PROD</strain>
    </source>
</reference>
<accession>A0ABX2B0N6</accession>
<dbReference type="InterPro" id="IPR014284">
    <property type="entry name" value="RNA_pol_sigma-70_dom"/>
</dbReference>
<dbReference type="InterPro" id="IPR013325">
    <property type="entry name" value="RNA_pol_sigma_r2"/>
</dbReference>
<evidence type="ECO:0000256" key="4">
    <source>
        <dbReference type="ARBA" id="ARBA00023125"/>
    </source>
</evidence>
<name>A0ABX2B0N6_9BACT</name>
<dbReference type="InterPro" id="IPR036388">
    <property type="entry name" value="WH-like_DNA-bd_sf"/>
</dbReference>
<dbReference type="InterPro" id="IPR013249">
    <property type="entry name" value="RNA_pol_sigma70_r4_t2"/>
</dbReference>
<dbReference type="PANTHER" id="PTHR43133">
    <property type="entry name" value="RNA POLYMERASE ECF-TYPE SIGMA FACTO"/>
    <property type="match status" value="1"/>
</dbReference>
<evidence type="ECO:0000259" key="7">
    <source>
        <dbReference type="Pfam" id="PF08281"/>
    </source>
</evidence>
<dbReference type="CDD" id="cd06171">
    <property type="entry name" value="Sigma70_r4"/>
    <property type="match status" value="1"/>
</dbReference>
<dbReference type="InterPro" id="IPR013324">
    <property type="entry name" value="RNA_pol_sigma_r3/r4-like"/>
</dbReference>
<feature type="domain" description="RNA polymerase sigma factor 70 region 4 type 2" evidence="7">
    <location>
        <begin position="113"/>
        <end position="163"/>
    </location>
</feature>
<keyword evidence="2" id="KW-0805">Transcription regulation</keyword>
<evidence type="ECO:0000256" key="3">
    <source>
        <dbReference type="ARBA" id="ARBA00023082"/>
    </source>
</evidence>
<dbReference type="RefSeq" id="WP_172174488.1">
    <property type="nucleotide sequence ID" value="NZ_CASGIA010000027.1"/>
</dbReference>
<dbReference type="Proteomes" id="UP001193734">
    <property type="component" value="Unassembled WGS sequence"/>
</dbReference>
<evidence type="ECO:0000259" key="6">
    <source>
        <dbReference type="Pfam" id="PF04542"/>
    </source>
</evidence>
<evidence type="ECO:0000313" key="8">
    <source>
        <dbReference type="EMBL" id="NPE15063.1"/>
    </source>
</evidence>